<evidence type="ECO:0000256" key="2">
    <source>
        <dbReference type="SAM" id="MobiDB-lite"/>
    </source>
</evidence>
<feature type="compositionally biased region" description="Polar residues" evidence="2">
    <location>
        <begin position="247"/>
        <end position="259"/>
    </location>
</feature>
<feature type="compositionally biased region" description="Low complexity" evidence="2">
    <location>
        <begin position="231"/>
        <end position="246"/>
    </location>
</feature>
<feature type="region of interest" description="Disordered" evidence="2">
    <location>
        <begin position="1"/>
        <end position="311"/>
    </location>
</feature>
<dbReference type="InterPro" id="IPR022771">
    <property type="entry name" value="WAPL_C"/>
</dbReference>
<reference evidence="4" key="2">
    <citation type="journal article" date="2023" name="IMA Fungus">
        <title>Comparative genomic study of the Penicillium genus elucidates a diverse pangenome and 15 lateral gene transfer events.</title>
        <authorList>
            <person name="Petersen C."/>
            <person name="Sorensen T."/>
            <person name="Nielsen M.R."/>
            <person name="Sondergaard T.E."/>
            <person name="Sorensen J.L."/>
            <person name="Fitzpatrick D.A."/>
            <person name="Frisvad J.C."/>
            <person name="Nielsen K.L."/>
        </authorList>
    </citation>
    <scope>NUCLEOTIDE SEQUENCE</scope>
    <source>
        <strain evidence="4">IBT 29677</strain>
    </source>
</reference>
<evidence type="ECO:0000313" key="5">
    <source>
        <dbReference type="Proteomes" id="UP001147747"/>
    </source>
</evidence>
<protein>
    <recommendedName>
        <fullName evidence="3">Wings apart-like protein C-terminal domain-containing protein</fullName>
    </recommendedName>
</protein>
<comment type="similarity">
    <text evidence="1">Belongs to the WAPL family.</text>
</comment>
<dbReference type="Proteomes" id="UP001147747">
    <property type="component" value="Unassembled WGS sequence"/>
</dbReference>
<evidence type="ECO:0000259" key="3">
    <source>
        <dbReference type="Pfam" id="PF07814"/>
    </source>
</evidence>
<feature type="compositionally biased region" description="Polar residues" evidence="2">
    <location>
        <begin position="41"/>
        <end position="52"/>
    </location>
</feature>
<proteinExistence type="inferred from homology"/>
<dbReference type="InterPro" id="IPR011989">
    <property type="entry name" value="ARM-like"/>
</dbReference>
<evidence type="ECO:0000256" key="1">
    <source>
        <dbReference type="ARBA" id="ARBA00006854"/>
    </source>
</evidence>
<sequence length="841" mass="91372">MDPSRPRNRKQVTYGSSSRRSISKNISGHESAPSPAPTRRTLASRSSKTGISGNEDANANANADKRPRTPGKTKAVAAAGSQKATDDHVYDIPSSDDENVNLILQRKRRRGGPKGSISTLQISDLIASEDDKQNGDSMLGSKIMQNHTQTTPARARVTLQDRKRVQGQKRDIETQQPSPKKPKTPTRSTFGRSSRPQKYVSSSEDELQQPVPQPVPAKDSPQKKEPELEPSAKSLSPISSPISSRPQKYTHTTIGNTTPGRRRLVDALGTRERSIDRTSSNGFTDSQLSSPVASQSPIRPRDTGAESLSNSQRELLAPEPTTAPSPHFLGGKVTYARQRSFLDDLNLSGDISAGIEGDDLFSPKGLTEALPRARLYEIEDATNDDGAVRSIHELRQAGGNARYRSAIESIFEDIEDAQISVSGRCGALAQICGKLLDPKQARQFAECGFDKRIVDCLSRDLDLVSATLAFSAFGLSSAGRSLPYIIATAAWPKLLETAPILLSVQKDVSVVACARENNLSKVTQGIVQDIAPKIQSKLFADVDDSEFSPRLLALFCLRVTISAFQEKGESPSGLSTGLLRQLVDILLSECSHGSKQPIGKGRSQVLVLGLVLLETHTTSSSLLQDEYCDALKSLPALHSLLQVPGDSDEVGQELQNLYIRVILNVTNSSADLCDHYATSPMIEALAEISEGISSLDTVILTLGALINLTEQSEKSRAMFLNTSRESAAESESILDQLVHLFLEHVESTAQADSVPEVHHNVAVGYLAVLLLSLCLDRGVRLQVKEILQPKDLSVVMSTVDEFMQYHQKIEQELHPMQNGNETGGFLGRLQDLVGQIQFIEG</sequence>
<name>A0A9W9WBI3_9EURO</name>
<dbReference type="EMBL" id="JAPZBU010000003">
    <property type="protein sequence ID" value="KAJ5414471.1"/>
    <property type="molecule type" value="Genomic_DNA"/>
</dbReference>
<dbReference type="PANTHER" id="PTHR22100">
    <property type="entry name" value="WINGS APART-LIKE PROTEIN HOMOLOG"/>
    <property type="match status" value="1"/>
</dbReference>
<dbReference type="PANTHER" id="PTHR22100:SF13">
    <property type="entry name" value="WINGS APART-LIKE PROTEIN HOMOLOG"/>
    <property type="match status" value="1"/>
</dbReference>
<dbReference type="Pfam" id="PF07814">
    <property type="entry name" value="WAPL"/>
    <property type="match status" value="1"/>
</dbReference>
<feature type="compositionally biased region" description="Basic and acidic residues" evidence="2">
    <location>
        <begin position="159"/>
        <end position="173"/>
    </location>
</feature>
<comment type="caution">
    <text evidence="4">The sequence shown here is derived from an EMBL/GenBank/DDBJ whole genome shotgun (WGS) entry which is preliminary data.</text>
</comment>
<feature type="compositionally biased region" description="Polar residues" evidence="2">
    <location>
        <begin position="143"/>
        <end position="152"/>
    </location>
</feature>
<feature type="compositionally biased region" description="Polar residues" evidence="2">
    <location>
        <begin position="190"/>
        <end position="202"/>
    </location>
</feature>
<accession>A0A9W9WBI3</accession>
<evidence type="ECO:0000313" key="4">
    <source>
        <dbReference type="EMBL" id="KAJ5414471.1"/>
    </source>
</evidence>
<feature type="compositionally biased region" description="Basic and acidic residues" evidence="2">
    <location>
        <begin position="263"/>
        <end position="276"/>
    </location>
</feature>
<feature type="domain" description="Wings apart-like protein C-terminal" evidence="3">
    <location>
        <begin position="388"/>
        <end position="714"/>
    </location>
</feature>
<keyword evidence="5" id="KW-1185">Reference proteome</keyword>
<dbReference type="GeneID" id="81364715"/>
<dbReference type="Gene3D" id="1.25.10.10">
    <property type="entry name" value="Leucine-rich Repeat Variant"/>
    <property type="match status" value="1"/>
</dbReference>
<dbReference type="OrthoDB" id="5976022at2759"/>
<gene>
    <name evidence="4" type="ORF">N7509_001098</name>
</gene>
<dbReference type="InterPro" id="IPR039874">
    <property type="entry name" value="WAPL"/>
</dbReference>
<reference evidence="4" key="1">
    <citation type="submission" date="2022-12" db="EMBL/GenBank/DDBJ databases">
        <authorList>
            <person name="Petersen C."/>
        </authorList>
    </citation>
    <scope>NUCLEOTIDE SEQUENCE</scope>
    <source>
        <strain evidence="4">IBT 29677</strain>
    </source>
</reference>
<dbReference type="AlphaFoldDB" id="A0A9W9WBI3"/>
<organism evidence="4 5">
    <name type="scientific">Penicillium cosmopolitanum</name>
    <dbReference type="NCBI Taxonomy" id="1131564"/>
    <lineage>
        <taxon>Eukaryota</taxon>
        <taxon>Fungi</taxon>
        <taxon>Dikarya</taxon>
        <taxon>Ascomycota</taxon>
        <taxon>Pezizomycotina</taxon>
        <taxon>Eurotiomycetes</taxon>
        <taxon>Eurotiomycetidae</taxon>
        <taxon>Eurotiales</taxon>
        <taxon>Aspergillaceae</taxon>
        <taxon>Penicillium</taxon>
    </lineage>
</organism>
<dbReference type="RefSeq" id="XP_056494317.1">
    <property type="nucleotide sequence ID" value="XM_056625735.1"/>
</dbReference>
<feature type="compositionally biased region" description="Basic residues" evidence="2">
    <location>
        <begin position="1"/>
        <end position="10"/>
    </location>
</feature>
<feature type="compositionally biased region" description="Polar residues" evidence="2">
    <location>
        <begin position="277"/>
        <end position="297"/>
    </location>
</feature>
<feature type="compositionally biased region" description="Low complexity" evidence="2">
    <location>
        <begin position="16"/>
        <end position="26"/>
    </location>
</feature>